<gene>
    <name evidence="2" type="ORF">PAUR_a2195</name>
</gene>
<reference evidence="2 3" key="1">
    <citation type="submission" date="2015-03" db="EMBL/GenBank/DDBJ databases">
        <title>Genome sequence of Pseudoalteromonas aurantia.</title>
        <authorList>
            <person name="Xie B.-B."/>
            <person name="Rong J.-C."/>
            <person name="Qin Q.-L."/>
            <person name="Zhang Y.-Z."/>
        </authorList>
    </citation>
    <scope>NUCLEOTIDE SEQUENCE [LARGE SCALE GENOMIC DNA]</scope>
    <source>
        <strain evidence="2 3">208</strain>
    </source>
</reference>
<evidence type="ECO:0000256" key="1">
    <source>
        <dbReference type="SAM" id="Phobius"/>
    </source>
</evidence>
<evidence type="ECO:0000313" key="2">
    <source>
        <dbReference type="EMBL" id="MBE0368567.1"/>
    </source>
</evidence>
<name>A0ABR9ECS6_9GAMM</name>
<proteinExistence type="predicted"/>
<feature type="transmembrane region" description="Helical" evidence="1">
    <location>
        <begin position="72"/>
        <end position="95"/>
    </location>
</feature>
<dbReference type="Proteomes" id="UP000615755">
    <property type="component" value="Unassembled WGS sequence"/>
</dbReference>
<feature type="transmembrane region" description="Helical" evidence="1">
    <location>
        <begin position="40"/>
        <end position="60"/>
    </location>
</feature>
<keyword evidence="1" id="KW-0472">Membrane</keyword>
<feature type="transmembrane region" description="Helical" evidence="1">
    <location>
        <begin position="12"/>
        <end position="34"/>
    </location>
</feature>
<keyword evidence="3" id="KW-1185">Reference proteome</keyword>
<organism evidence="2 3">
    <name type="scientific">Pseudoalteromonas aurantia 208</name>
    <dbReference type="NCBI Taxonomy" id="1314867"/>
    <lineage>
        <taxon>Bacteria</taxon>
        <taxon>Pseudomonadati</taxon>
        <taxon>Pseudomonadota</taxon>
        <taxon>Gammaproteobacteria</taxon>
        <taxon>Alteromonadales</taxon>
        <taxon>Pseudoalteromonadaceae</taxon>
        <taxon>Pseudoalteromonas</taxon>
    </lineage>
</organism>
<comment type="caution">
    <text evidence="2">The sequence shown here is derived from an EMBL/GenBank/DDBJ whole genome shotgun (WGS) entry which is preliminary data.</text>
</comment>
<accession>A0ABR9ECS6</accession>
<keyword evidence="1" id="KW-1133">Transmembrane helix</keyword>
<keyword evidence="1" id="KW-0812">Transmembrane</keyword>
<protein>
    <submittedName>
        <fullName evidence="2">Uncharacterized protein</fullName>
    </submittedName>
</protein>
<dbReference type="RefSeq" id="WP_192507826.1">
    <property type="nucleotide sequence ID" value="NZ_AQGV01000012.1"/>
</dbReference>
<sequence length="172" mass="20013">MNNNTTIEIAKNSVPLLLVIYCLAGVFPLLKYTYLNQEPFIFTFKYVGPVILASMLYISLEVIRSQKLFIKVIYIFQILIKAFFITIMTTGYLLLVNDYLSESKEECFIGEIVEKWKNSESLLYTDYNFKVNDSSTNKQYSLNVSKNDYSQHKEGQLFKQCLKDGMLGIRFK</sequence>
<dbReference type="EMBL" id="AQGV01000012">
    <property type="protein sequence ID" value="MBE0368567.1"/>
    <property type="molecule type" value="Genomic_DNA"/>
</dbReference>
<evidence type="ECO:0000313" key="3">
    <source>
        <dbReference type="Proteomes" id="UP000615755"/>
    </source>
</evidence>